<dbReference type="RefSeq" id="WP_242330747.1">
    <property type="nucleotide sequence ID" value="NZ_CP071872.1"/>
</dbReference>
<accession>A0ABY3WKK7</accession>
<protein>
    <submittedName>
        <fullName evidence="1">Uncharacterized protein</fullName>
    </submittedName>
</protein>
<organism evidence="1 2">
    <name type="scientific">Streptomyces formicae</name>
    <dbReference type="NCBI Taxonomy" id="1616117"/>
    <lineage>
        <taxon>Bacteria</taxon>
        <taxon>Bacillati</taxon>
        <taxon>Actinomycetota</taxon>
        <taxon>Actinomycetes</taxon>
        <taxon>Kitasatosporales</taxon>
        <taxon>Streptomycetaceae</taxon>
        <taxon>Streptomyces</taxon>
    </lineage>
</organism>
<proteinExistence type="predicted"/>
<evidence type="ECO:0000313" key="1">
    <source>
        <dbReference type="EMBL" id="UNM12146.1"/>
    </source>
</evidence>
<dbReference type="Proteomes" id="UP000828924">
    <property type="component" value="Chromosome"/>
</dbReference>
<sequence length="397" mass="41992">MQQRRVPSMLRALRAKLFTPRRVRKTVVAGLAAATVVFPGLVSPAAADTEAAGFTMYTNERGANRPGLEQYGAIRATVVYDVFAFTCDNNGCYSNGGALPSQAAYEAKVREYAGAGQFGGASGAPVVLDFESIVVTALSGQAATNAFNLWKQLITWTKNAVPGSPVGMYGYDWETRNNNLTQQLHQNGLFDFFAPRAYWNSGQSRASWTSTLDAAVANDHALAPGQPIYPYIHSAYINGGAMSHQDSLYMYEQFRAKTEGAVMWEPNNHSAAADCGWLWQFSAHTGIVTGSPISGPIRVDGAIPGGSCIVPRGATTSIPVTVVNTTGSTTSATVLQGVSGVQGITGSFTNPNVPSLAAGATFTTTLNLTVPSSTSFSTALIPIRTGISNTRWAVIVQ</sequence>
<keyword evidence="2" id="KW-1185">Reference proteome</keyword>
<name>A0ABY3WKK7_9ACTN</name>
<gene>
    <name evidence="1" type="ORF">J4032_11890</name>
</gene>
<dbReference type="EMBL" id="CP071872">
    <property type="protein sequence ID" value="UNM12146.1"/>
    <property type="molecule type" value="Genomic_DNA"/>
</dbReference>
<evidence type="ECO:0000313" key="2">
    <source>
        <dbReference type="Proteomes" id="UP000828924"/>
    </source>
</evidence>
<reference evidence="1 2" key="1">
    <citation type="submission" date="2021-03" db="EMBL/GenBank/DDBJ databases">
        <title>Complete genome of Streptomyces formicae strain 1H-GS9 (DSM 100524).</title>
        <authorList>
            <person name="Atanasov K.E."/>
            <person name="Altabella T."/>
            <person name="Ferrer A."/>
        </authorList>
    </citation>
    <scope>NUCLEOTIDE SEQUENCE [LARGE SCALE GENOMIC DNA]</scope>
    <source>
        <strain evidence="1 2">1H-GS9</strain>
    </source>
</reference>